<organism evidence="1 2">
    <name type="scientific">Aquimarina rubra</name>
    <dbReference type="NCBI Taxonomy" id="1920033"/>
    <lineage>
        <taxon>Bacteria</taxon>
        <taxon>Pseudomonadati</taxon>
        <taxon>Bacteroidota</taxon>
        <taxon>Flavobacteriia</taxon>
        <taxon>Flavobacteriales</taxon>
        <taxon>Flavobacteriaceae</taxon>
        <taxon>Aquimarina</taxon>
    </lineage>
</organism>
<comment type="caution">
    <text evidence="1">The sequence shown here is derived from an EMBL/GenBank/DDBJ whole genome shotgun (WGS) entry which is preliminary data.</text>
</comment>
<dbReference type="RefSeq" id="WP_378294646.1">
    <property type="nucleotide sequence ID" value="NZ_JBHULE010000022.1"/>
</dbReference>
<accession>A0ABW5LN04</accession>
<proteinExistence type="predicted"/>
<name>A0ABW5LN04_9FLAO</name>
<dbReference type="EMBL" id="JBHULE010000022">
    <property type="protein sequence ID" value="MFD2564787.1"/>
    <property type="molecule type" value="Genomic_DNA"/>
</dbReference>
<dbReference type="Proteomes" id="UP001597319">
    <property type="component" value="Unassembled WGS sequence"/>
</dbReference>
<reference evidence="2" key="1">
    <citation type="journal article" date="2019" name="Int. J. Syst. Evol. Microbiol.">
        <title>The Global Catalogue of Microorganisms (GCM) 10K type strain sequencing project: providing services to taxonomists for standard genome sequencing and annotation.</title>
        <authorList>
            <consortium name="The Broad Institute Genomics Platform"/>
            <consortium name="The Broad Institute Genome Sequencing Center for Infectious Disease"/>
            <person name="Wu L."/>
            <person name="Ma J."/>
        </authorList>
    </citation>
    <scope>NUCLEOTIDE SEQUENCE [LARGE SCALE GENOMIC DNA]</scope>
    <source>
        <strain evidence="2">KCTC 52274</strain>
    </source>
</reference>
<evidence type="ECO:0000313" key="1">
    <source>
        <dbReference type="EMBL" id="MFD2564787.1"/>
    </source>
</evidence>
<keyword evidence="2" id="KW-1185">Reference proteome</keyword>
<sequence length="133" mass="15827">MDIKPIDETDLYVLFKEYEDVFLFEKDSNRELWRTSIYGEATCGLIGLSNEWLIAGGEKIILWKNEKLTELEDEDLKWTHSMRQTGENEVEILTDPWSDHSAIWKFNIITESKLKIRDFNEYIGKVYTENVIW</sequence>
<gene>
    <name evidence="1" type="ORF">ACFSR1_19060</name>
</gene>
<protein>
    <submittedName>
        <fullName evidence="1">Uncharacterized protein</fullName>
    </submittedName>
</protein>
<evidence type="ECO:0000313" key="2">
    <source>
        <dbReference type="Proteomes" id="UP001597319"/>
    </source>
</evidence>